<protein>
    <submittedName>
        <fullName evidence="1">Uncharacterized protein</fullName>
    </submittedName>
</protein>
<reference evidence="2" key="1">
    <citation type="journal article" date="2016" name="Nat. Commun.">
        <title>The Gonium pectorale genome demonstrates co-option of cell cycle regulation during the evolution of multicellularity.</title>
        <authorList>
            <person name="Hanschen E.R."/>
            <person name="Marriage T.N."/>
            <person name="Ferris P.J."/>
            <person name="Hamaji T."/>
            <person name="Toyoda A."/>
            <person name="Fujiyama A."/>
            <person name="Neme R."/>
            <person name="Noguchi H."/>
            <person name="Minakuchi Y."/>
            <person name="Suzuki M."/>
            <person name="Kawai-Toyooka H."/>
            <person name="Smith D.R."/>
            <person name="Sparks H."/>
            <person name="Anderson J."/>
            <person name="Bakaric R."/>
            <person name="Luria V."/>
            <person name="Karger A."/>
            <person name="Kirschner M.W."/>
            <person name="Durand P.M."/>
            <person name="Michod R.E."/>
            <person name="Nozaki H."/>
            <person name="Olson B.J."/>
        </authorList>
    </citation>
    <scope>NUCLEOTIDE SEQUENCE [LARGE SCALE GENOMIC DNA]</scope>
    <source>
        <strain evidence="2">NIES-2863</strain>
    </source>
</reference>
<organism evidence="1 2">
    <name type="scientific">Gonium pectorale</name>
    <name type="common">Green alga</name>
    <dbReference type="NCBI Taxonomy" id="33097"/>
    <lineage>
        <taxon>Eukaryota</taxon>
        <taxon>Viridiplantae</taxon>
        <taxon>Chlorophyta</taxon>
        <taxon>core chlorophytes</taxon>
        <taxon>Chlorophyceae</taxon>
        <taxon>CS clade</taxon>
        <taxon>Chlamydomonadales</taxon>
        <taxon>Volvocaceae</taxon>
        <taxon>Gonium</taxon>
    </lineage>
</organism>
<sequence>MPRYGLNRALGWLLQRSDAPLLLRPTKAGWLVVMTACRARNAEGAAVYLWRTRELGLLEHAAEARQVILADLTPFNRYYRDNRGREHLQEAIRRVWPEGDHPAVFDGIRQDRELEARVAGLVRMLGGLDLAFV</sequence>
<dbReference type="EMBL" id="LSYV01000145">
    <property type="protein sequence ID" value="KXZ42451.1"/>
    <property type="molecule type" value="Genomic_DNA"/>
</dbReference>
<dbReference type="STRING" id="33097.A0A150FXV5"/>
<keyword evidence="2" id="KW-1185">Reference proteome</keyword>
<evidence type="ECO:0000313" key="2">
    <source>
        <dbReference type="Proteomes" id="UP000075714"/>
    </source>
</evidence>
<proteinExistence type="predicted"/>
<name>A0A150FXV5_GONPE</name>
<dbReference type="Proteomes" id="UP000075714">
    <property type="component" value="Unassembled WGS sequence"/>
</dbReference>
<accession>A0A150FXV5</accession>
<gene>
    <name evidence="1" type="ORF">GPECTOR_145g742</name>
</gene>
<dbReference type="OrthoDB" id="552514at2759"/>
<dbReference type="AlphaFoldDB" id="A0A150FXV5"/>
<comment type="caution">
    <text evidence="1">The sequence shown here is derived from an EMBL/GenBank/DDBJ whole genome shotgun (WGS) entry which is preliminary data.</text>
</comment>
<evidence type="ECO:0000313" key="1">
    <source>
        <dbReference type="EMBL" id="KXZ42451.1"/>
    </source>
</evidence>